<evidence type="ECO:0000313" key="2">
    <source>
        <dbReference type="Proteomes" id="UP001335648"/>
    </source>
</evidence>
<organism evidence="1 2">
    <name type="scientific">Champsocephalus esox</name>
    <name type="common">pike icefish</name>
    <dbReference type="NCBI Taxonomy" id="159716"/>
    <lineage>
        <taxon>Eukaryota</taxon>
        <taxon>Metazoa</taxon>
        <taxon>Chordata</taxon>
        <taxon>Craniata</taxon>
        <taxon>Vertebrata</taxon>
        <taxon>Euteleostomi</taxon>
        <taxon>Actinopterygii</taxon>
        <taxon>Neopterygii</taxon>
        <taxon>Teleostei</taxon>
        <taxon>Neoteleostei</taxon>
        <taxon>Acanthomorphata</taxon>
        <taxon>Eupercaria</taxon>
        <taxon>Perciformes</taxon>
        <taxon>Notothenioidei</taxon>
        <taxon>Channichthyidae</taxon>
        <taxon>Champsocephalus</taxon>
    </lineage>
</organism>
<evidence type="ECO:0000313" key="1">
    <source>
        <dbReference type="EMBL" id="KAK5892670.1"/>
    </source>
</evidence>
<keyword evidence="2" id="KW-1185">Reference proteome</keyword>
<sequence>MSAVSFPPIVHVTRWPSSAIVASASGLTLLTLCDETTKVAITQVAARVHSLIRSSLLTALSNLEPSMTKVSPSSTTLLAGHSC</sequence>
<accession>A0AAN8BVK1</accession>
<dbReference type="AlphaFoldDB" id="A0AAN8BVK1"/>
<protein>
    <submittedName>
        <fullName evidence="1">Uncharacterized protein</fullName>
    </submittedName>
</protein>
<gene>
    <name evidence="1" type="ORF">CesoFtcFv8_013024</name>
</gene>
<comment type="caution">
    <text evidence="1">The sequence shown here is derived from an EMBL/GenBank/DDBJ whole genome shotgun (WGS) entry which is preliminary data.</text>
</comment>
<proteinExistence type="predicted"/>
<dbReference type="EMBL" id="JAULUE010002055">
    <property type="protein sequence ID" value="KAK5892670.1"/>
    <property type="molecule type" value="Genomic_DNA"/>
</dbReference>
<dbReference type="Proteomes" id="UP001335648">
    <property type="component" value="Unassembled WGS sequence"/>
</dbReference>
<reference evidence="1 2" key="1">
    <citation type="journal article" date="2023" name="Mol. Biol. Evol.">
        <title>Genomics of Secondarily Temperate Adaptation in the Only Non-Antarctic Icefish.</title>
        <authorList>
            <person name="Rivera-Colon A.G."/>
            <person name="Rayamajhi N."/>
            <person name="Minhas B.F."/>
            <person name="Madrigal G."/>
            <person name="Bilyk K.T."/>
            <person name="Yoon V."/>
            <person name="Hune M."/>
            <person name="Gregory S."/>
            <person name="Cheng C.H.C."/>
            <person name="Catchen J.M."/>
        </authorList>
    </citation>
    <scope>NUCLEOTIDE SEQUENCE [LARGE SCALE GENOMIC DNA]</scope>
    <source>
        <strain evidence="1">JC2023a</strain>
    </source>
</reference>
<name>A0AAN8BVK1_9TELE</name>